<evidence type="ECO:0000256" key="1">
    <source>
        <dbReference type="ARBA" id="ARBA00004120"/>
    </source>
</evidence>
<evidence type="ECO:0000256" key="5">
    <source>
        <dbReference type="ARBA" id="ARBA00022794"/>
    </source>
</evidence>
<dbReference type="GO" id="GO:0060271">
    <property type="term" value="P:cilium assembly"/>
    <property type="evidence" value="ECO:0007669"/>
    <property type="project" value="TreeGrafter"/>
</dbReference>
<feature type="domain" description="IFT121-like zinc finger" evidence="12">
    <location>
        <begin position="1292"/>
        <end position="1338"/>
    </location>
</feature>
<evidence type="ECO:0000256" key="7">
    <source>
        <dbReference type="ARBA" id="ARBA00023069"/>
    </source>
</evidence>
<dbReference type="Pfam" id="PF23389">
    <property type="entry name" value="Beta-prop_WDR19_1st"/>
    <property type="match status" value="1"/>
</dbReference>
<keyword evidence="3" id="KW-0853">WD repeat</keyword>
<keyword evidence="6" id="KW-0802">TPR repeat</keyword>
<dbReference type="Gene3D" id="1.25.40.470">
    <property type="match status" value="3"/>
</dbReference>
<protein>
    <recommendedName>
        <fullName evidence="17">WD repeat-containing protein 19</fullName>
    </recommendedName>
</protein>
<dbReference type="InterPro" id="IPR039468">
    <property type="entry name" value="WDR19_WD40_rpt"/>
</dbReference>
<dbReference type="SUPFAM" id="SSF82171">
    <property type="entry name" value="DPP6 N-terminal domain-like"/>
    <property type="match status" value="1"/>
</dbReference>
<comment type="subcellular location">
    <subcellularLocation>
        <location evidence="1">Cytoplasm</location>
        <location evidence="1">Cytoskeleton</location>
        <location evidence="1">Cilium basal body</location>
    </subcellularLocation>
</comment>
<evidence type="ECO:0000313" key="16">
    <source>
        <dbReference type="Proteomes" id="UP001515480"/>
    </source>
</evidence>
<evidence type="ECO:0000256" key="10">
    <source>
        <dbReference type="SAM" id="MobiDB-lite"/>
    </source>
</evidence>
<evidence type="ECO:0000256" key="8">
    <source>
        <dbReference type="ARBA" id="ARBA00023212"/>
    </source>
</evidence>
<feature type="domain" description="WDR19 first beta-propeller" evidence="13">
    <location>
        <begin position="17"/>
        <end position="336"/>
    </location>
</feature>
<evidence type="ECO:0000259" key="11">
    <source>
        <dbReference type="Pfam" id="PF15911"/>
    </source>
</evidence>
<evidence type="ECO:0000256" key="3">
    <source>
        <dbReference type="ARBA" id="ARBA00022574"/>
    </source>
</evidence>
<name>A0AB34K5M1_PRYPA</name>
<dbReference type="InterPro" id="IPR011990">
    <property type="entry name" value="TPR-like_helical_dom_sf"/>
</dbReference>
<dbReference type="Pfam" id="PF23145">
    <property type="entry name" value="Zf_2nd_IFT121"/>
    <property type="match status" value="1"/>
</dbReference>
<evidence type="ECO:0000313" key="15">
    <source>
        <dbReference type="EMBL" id="KAL1529596.1"/>
    </source>
</evidence>
<dbReference type="InterPro" id="IPR056168">
    <property type="entry name" value="TPR_IF140/IFT172/WDR19"/>
</dbReference>
<dbReference type="Proteomes" id="UP001515480">
    <property type="component" value="Unassembled WGS sequence"/>
</dbReference>
<dbReference type="SUPFAM" id="SSF69322">
    <property type="entry name" value="Tricorn protease domain 2"/>
    <property type="match status" value="1"/>
</dbReference>
<keyword evidence="7" id="KW-0969">Cilium</keyword>
<dbReference type="PANTHER" id="PTHR14920">
    <property type="entry name" value="OSMOTIC AVOIDANCE ABNORMAL PROTEIN 1/WD REPEAT MEMBRANE PROTEIN"/>
    <property type="match status" value="1"/>
</dbReference>
<dbReference type="Pfam" id="PF24762">
    <property type="entry name" value="TPR_IF140-IFT172"/>
    <property type="match status" value="1"/>
</dbReference>
<keyword evidence="16" id="KW-1185">Reference proteome</keyword>
<feature type="domain" description="IF140/IFT172/WDR19 TPR" evidence="14">
    <location>
        <begin position="865"/>
        <end position="1122"/>
    </location>
</feature>
<dbReference type="InterPro" id="IPR001680">
    <property type="entry name" value="WD40_rpt"/>
</dbReference>
<dbReference type="GO" id="GO:0030991">
    <property type="term" value="C:intraciliary transport particle A"/>
    <property type="evidence" value="ECO:0007669"/>
    <property type="project" value="TreeGrafter"/>
</dbReference>
<evidence type="ECO:0000256" key="4">
    <source>
        <dbReference type="ARBA" id="ARBA00022737"/>
    </source>
</evidence>
<comment type="caution">
    <text evidence="15">The sequence shown here is derived from an EMBL/GenBank/DDBJ whole genome shotgun (WGS) entry which is preliminary data.</text>
</comment>
<dbReference type="InterPro" id="IPR057855">
    <property type="entry name" value="Beta-prop_WDR19_1st"/>
</dbReference>
<dbReference type="Gene3D" id="2.130.10.10">
    <property type="entry name" value="YVTN repeat-like/Quinoprotein amine dehydrogenase"/>
    <property type="match status" value="2"/>
</dbReference>
<dbReference type="SMART" id="SM00320">
    <property type="entry name" value="WD40"/>
    <property type="match status" value="6"/>
</dbReference>
<keyword evidence="9" id="KW-0966">Cell projection</keyword>
<keyword evidence="5" id="KW-0970">Cilium biogenesis/degradation</keyword>
<feature type="region of interest" description="Disordered" evidence="10">
    <location>
        <begin position="1256"/>
        <end position="1276"/>
    </location>
</feature>
<sequence>MRKLFTLQTQYHSSGSVIFAWHPQGSFLATCGQNRIVNIFNRQGEAHAEIPLEGTGKCLQLGWDREGELLAVLQQGSAIIKLWDANQHSESSIDTNMKDLSFIRWAVAGPQLAIGTAKGNLLIYNKRTRKKQSILGKHVKRITCGAWNSSNILALGSEDRQVTISNAEGDNLHQNTLKHEPTDLQFDSKDDTVMAVVLGGKSLLIFNVEEPERPLELVFQPRYGALVSFRWFGDKQVVLGFDSGHVVLMSTNAQEANEELFSTRLHSGRLSGLALSLTLQRAACCSGNAIKVIDFSGEEYQELTDDSMVLDSEAGTLEQIDWTTDGQILTVASDSGCVYNFLASLPVLAEASGTRYMYLTSLLELSVLDAAPDSDWRPLHIKISMEPSIIALGHDHVALGMNNHLLFHSLTLEGCPLVAEREYLGTVDCVKLNDGFVAVLCEGRVYLHALADAHETGASQVFPDKTDDRDITCLVLTKEFLIYGTQRGTITYFFLPDFVEISEYKHEAAITKLFPNELGTRVAFIDKTWKAFLYNPVNDYLIPIPSISPTTSAILWDQADWGVLVSHDSKAFNVYAYAPHSIYGPTVTPVATGIKYASGLTPIIVHNGTVTCQGSNGSITNVPLPTHEAINFVSQRGGAGPEKLKTCFQQNLSLLRLARAWDVAVLLNQRDLYLALGQATMKLLDVALAIRVYRQLADAGMVLALQKLETVEDRHLLAGHLAVIFADYSSAQEHFLQSNRPISALEMRRDLLHWEQALKLAKTLAPDQMPAISREFAQQLEFRGEYDHALSMFHKGLGEAGQREQQSRTIGFGGMSGSLNQASKNWTAQERACRFGIARMTLRLGDVSRGVQLALETGDQQCCRDCAKILEDQKQWHDAARLYEEGGQMDKAVAIYIKTKNWAAAGPLMGRITSPKLHAEFGKAKEAEGSYEEAAVAFEAASDMDSVVRLLLKHLKNPMRAFAIVRETKSSQGAMQVAEYCQNNGEIRAAIEFLVLAKKTDDAFQLAISNNLMDTFTQAGQGSFSLEENKKIAQYYETNGEFKSAGEYWFICKDYSKALRLFLQCGERAVDQAIDVVGRARSDILTHQLIDFLMGESDGVPKDPNYIFRLYMALGNYPQAAKTAIIIARQEQELGNYRVAHQILFDTHKELTSQKIRVPQELAHNLMLLHSYVLVKPLVKVNDHLAAARMLSRVARNISKFPMHVVPIITSTVIECHRAGLRGAAFEYASMLMRPEYRPEIQEAYKRKIEAIVRKPGDKSDIEEPETPSPYDPKARVPETVLECPSTRNAIPYCVASGRHITLNDLCLCPSCDFPAIYGSMAKLVESEGTCPMCSQEVALPQLKKMDEEAAKAWVMKQLQQPKSKSS</sequence>
<evidence type="ECO:0000259" key="12">
    <source>
        <dbReference type="Pfam" id="PF23145"/>
    </source>
</evidence>
<dbReference type="FunFam" id="2.130.10.10:FF:000242">
    <property type="entry name" value="WD repeat domain 19, isoform CRA_a"/>
    <property type="match status" value="1"/>
</dbReference>
<keyword evidence="8" id="KW-0206">Cytoskeleton</keyword>
<reference evidence="15 16" key="1">
    <citation type="journal article" date="2024" name="Science">
        <title>Giant polyketide synthase enzymes in the biosynthesis of giant marine polyether toxins.</title>
        <authorList>
            <person name="Fallon T.R."/>
            <person name="Shende V.V."/>
            <person name="Wierzbicki I.H."/>
            <person name="Pendleton A.L."/>
            <person name="Watervoot N.F."/>
            <person name="Auber R.P."/>
            <person name="Gonzalez D.J."/>
            <person name="Wisecaver J.H."/>
            <person name="Moore B.S."/>
        </authorList>
    </citation>
    <scope>NUCLEOTIDE SEQUENCE [LARGE SCALE GENOMIC DNA]</scope>
    <source>
        <strain evidence="15 16">12B1</strain>
    </source>
</reference>
<evidence type="ECO:0008006" key="17">
    <source>
        <dbReference type="Google" id="ProtNLM"/>
    </source>
</evidence>
<dbReference type="EMBL" id="JBGBPQ010000001">
    <property type="protein sequence ID" value="KAL1529596.1"/>
    <property type="molecule type" value="Genomic_DNA"/>
</dbReference>
<accession>A0AB34K5M1</accession>
<dbReference type="SUPFAM" id="SSF48452">
    <property type="entry name" value="TPR-like"/>
    <property type="match status" value="1"/>
</dbReference>
<dbReference type="GO" id="GO:0008104">
    <property type="term" value="P:intracellular protein localization"/>
    <property type="evidence" value="ECO:0007669"/>
    <property type="project" value="UniProtKB-ARBA"/>
</dbReference>
<proteinExistence type="predicted"/>
<dbReference type="FunFam" id="1.25.40.470:FF:000009">
    <property type="entry name" value="WD repeat-containing protein 19 isoform X1"/>
    <property type="match status" value="1"/>
</dbReference>
<dbReference type="InterPro" id="IPR040379">
    <property type="entry name" value="WDR19/dyf-2"/>
</dbReference>
<keyword evidence="2" id="KW-0963">Cytoplasm</keyword>
<dbReference type="InterPro" id="IPR056170">
    <property type="entry name" value="Znf_IFT121-like"/>
</dbReference>
<organism evidence="15 16">
    <name type="scientific">Prymnesium parvum</name>
    <name type="common">Toxic golden alga</name>
    <dbReference type="NCBI Taxonomy" id="97485"/>
    <lineage>
        <taxon>Eukaryota</taxon>
        <taxon>Haptista</taxon>
        <taxon>Haptophyta</taxon>
        <taxon>Prymnesiophyceae</taxon>
        <taxon>Prymnesiales</taxon>
        <taxon>Prymnesiaceae</taxon>
        <taxon>Prymnesium</taxon>
    </lineage>
</organism>
<evidence type="ECO:0000256" key="2">
    <source>
        <dbReference type="ARBA" id="ARBA00022490"/>
    </source>
</evidence>
<dbReference type="PANTHER" id="PTHR14920:SF0">
    <property type="entry name" value="WD REPEAT DOMAIN 19"/>
    <property type="match status" value="1"/>
</dbReference>
<evidence type="ECO:0000259" key="14">
    <source>
        <dbReference type="Pfam" id="PF24762"/>
    </source>
</evidence>
<evidence type="ECO:0000259" key="13">
    <source>
        <dbReference type="Pfam" id="PF23389"/>
    </source>
</evidence>
<dbReference type="GO" id="GO:0035721">
    <property type="term" value="P:intraciliary retrograde transport"/>
    <property type="evidence" value="ECO:0007669"/>
    <property type="project" value="InterPro"/>
</dbReference>
<dbReference type="InterPro" id="IPR015943">
    <property type="entry name" value="WD40/YVTN_repeat-like_dom_sf"/>
</dbReference>
<gene>
    <name evidence="15" type="ORF">AB1Y20_000539</name>
</gene>
<dbReference type="GO" id="GO:0005929">
    <property type="term" value="C:cilium"/>
    <property type="evidence" value="ECO:0007669"/>
    <property type="project" value="UniProtKB-ARBA"/>
</dbReference>
<evidence type="ECO:0000256" key="6">
    <source>
        <dbReference type="ARBA" id="ARBA00022803"/>
    </source>
</evidence>
<dbReference type="Pfam" id="PF15911">
    <property type="entry name" value="Beta-prop_WDR19_2nd"/>
    <property type="match status" value="1"/>
</dbReference>
<feature type="domain" description="WDR19 WD40 repeat" evidence="11">
    <location>
        <begin position="357"/>
        <end position="627"/>
    </location>
</feature>
<keyword evidence="4" id="KW-0677">Repeat</keyword>
<evidence type="ECO:0000256" key="9">
    <source>
        <dbReference type="ARBA" id="ARBA00023273"/>
    </source>
</evidence>